<evidence type="ECO:0000313" key="4">
    <source>
        <dbReference type="Proteomes" id="UP001234989"/>
    </source>
</evidence>
<keyword evidence="1" id="KW-0479">Metal-binding</keyword>
<dbReference type="InterPro" id="IPR001878">
    <property type="entry name" value="Znf_CCHC"/>
</dbReference>
<feature type="domain" description="CCHC-type" evidence="2">
    <location>
        <begin position="4"/>
        <end position="18"/>
    </location>
</feature>
<proteinExistence type="predicted"/>
<dbReference type="InterPro" id="IPR036875">
    <property type="entry name" value="Znf_CCHC_sf"/>
</dbReference>
<sequence length="203" mass="22925">MGNCYGCGKSGHIRRDCPTLKAQGRENVEAQESGLNPDAPKKNHFYALESQDFDVILGMDWLPACFASIDCRTRIVKFQFPNEPILEWKRGNFVPRGRIISCLKACKLISKGCLYHIVRVKDLESEIPSLESVPVVKDFLEVFPDDLPGIPPEREIDFGIDLLLDTQPISIHPYQVAPTELKELKMQLKDLLDKGFIQPSISL</sequence>
<reference evidence="3" key="1">
    <citation type="submission" date="2023-08" db="EMBL/GenBank/DDBJ databases">
        <title>A de novo genome assembly of Solanum verrucosum Schlechtendal, a Mexican diploid species geographically isolated from the other diploid A-genome species in potato relatives.</title>
        <authorList>
            <person name="Hosaka K."/>
        </authorList>
    </citation>
    <scope>NUCLEOTIDE SEQUENCE</scope>
    <source>
        <tissue evidence="3">Young leaves</tissue>
    </source>
</reference>
<evidence type="ECO:0000256" key="1">
    <source>
        <dbReference type="PROSITE-ProRule" id="PRU00047"/>
    </source>
</evidence>
<dbReference type="SUPFAM" id="SSF56672">
    <property type="entry name" value="DNA/RNA polymerases"/>
    <property type="match status" value="1"/>
</dbReference>
<dbReference type="GO" id="GO:0003676">
    <property type="term" value="F:nucleic acid binding"/>
    <property type="evidence" value="ECO:0007669"/>
    <property type="project" value="InterPro"/>
</dbReference>
<organism evidence="3 4">
    <name type="scientific">Solanum verrucosum</name>
    <dbReference type="NCBI Taxonomy" id="315347"/>
    <lineage>
        <taxon>Eukaryota</taxon>
        <taxon>Viridiplantae</taxon>
        <taxon>Streptophyta</taxon>
        <taxon>Embryophyta</taxon>
        <taxon>Tracheophyta</taxon>
        <taxon>Spermatophyta</taxon>
        <taxon>Magnoliopsida</taxon>
        <taxon>eudicotyledons</taxon>
        <taxon>Gunneridae</taxon>
        <taxon>Pentapetalae</taxon>
        <taxon>asterids</taxon>
        <taxon>lamiids</taxon>
        <taxon>Solanales</taxon>
        <taxon>Solanaceae</taxon>
        <taxon>Solanoideae</taxon>
        <taxon>Solaneae</taxon>
        <taxon>Solanum</taxon>
    </lineage>
</organism>
<keyword evidence="1" id="KW-0863">Zinc-finger</keyword>
<accession>A0AAF0QSL8</accession>
<dbReference type="Pfam" id="PF08284">
    <property type="entry name" value="RVP_2"/>
    <property type="match status" value="1"/>
</dbReference>
<dbReference type="SUPFAM" id="SSF57756">
    <property type="entry name" value="Retrovirus zinc finger-like domains"/>
    <property type="match status" value="1"/>
</dbReference>
<dbReference type="InterPro" id="IPR032567">
    <property type="entry name" value="RTL1-rel"/>
</dbReference>
<dbReference type="AlphaFoldDB" id="A0AAF0QSL8"/>
<dbReference type="Proteomes" id="UP001234989">
    <property type="component" value="Chromosome 4"/>
</dbReference>
<dbReference type="PANTHER" id="PTHR15503:SF45">
    <property type="entry name" value="RNA-DIRECTED DNA POLYMERASE HOMOLOG"/>
    <property type="match status" value="1"/>
</dbReference>
<dbReference type="Gene3D" id="3.10.10.10">
    <property type="entry name" value="HIV Type 1 Reverse Transcriptase, subunit A, domain 1"/>
    <property type="match status" value="1"/>
</dbReference>
<dbReference type="InterPro" id="IPR043502">
    <property type="entry name" value="DNA/RNA_pol_sf"/>
</dbReference>
<protein>
    <recommendedName>
        <fullName evidence="2">CCHC-type domain-containing protein</fullName>
    </recommendedName>
</protein>
<keyword evidence="1" id="KW-0862">Zinc</keyword>
<dbReference type="InterPro" id="IPR021109">
    <property type="entry name" value="Peptidase_aspartic_dom_sf"/>
</dbReference>
<dbReference type="Gene3D" id="4.10.60.10">
    <property type="entry name" value="Zinc finger, CCHC-type"/>
    <property type="match status" value="1"/>
</dbReference>
<dbReference type="PANTHER" id="PTHR15503">
    <property type="entry name" value="LDOC1 RELATED"/>
    <property type="match status" value="1"/>
</dbReference>
<dbReference type="Pfam" id="PF00098">
    <property type="entry name" value="zf-CCHC"/>
    <property type="match status" value="1"/>
</dbReference>
<dbReference type="PROSITE" id="PS50158">
    <property type="entry name" value="ZF_CCHC"/>
    <property type="match status" value="1"/>
</dbReference>
<evidence type="ECO:0000313" key="3">
    <source>
        <dbReference type="EMBL" id="WMV25219.1"/>
    </source>
</evidence>
<name>A0AAF0QSL8_SOLVR</name>
<dbReference type="SMART" id="SM00343">
    <property type="entry name" value="ZnF_C2HC"/>
    <property type="match status" value="1"/>
</dbReference>
<dbReference type="EMBL" id="CP133615">
    <property type="protein sequence ID" value="WMV25219.1"/>
    <property type="molecule type" value="Genomic_DNA"/>
</dbReference>
<keyword evidence="4" id="KW-1185">Reference proteome</keyword>
<evidence type="ECO:0000259" key="2">
    <source>
        <dbReference type="PROSITE" id="PS50158"/>
    </source>
</evidence>
<dbReference type="GO" id="GO:0008270">
    <property type="term" value="F:zinc ion binding"/>
    <property type="evidence" value="ECO:0007669"/>
    <property type="project" value="UniProtKB-KW"/>
</dbReference>
<dbReference type="Gene3D" id="2.40.70.10">
    <property type="entry name" value="Acid Proteases"/>
    <property type="match status" value="1"/>
</dbReference>
<gene>
    <name evidence="3" type="ORF">MTR67_018604</name>
</gene>